<keyword evidence="1" id="KW-0328">Glycosyltransferase</keyword>
<dbReference type="GO" id="GO:0009244">
    <property type="term" value="P:lipopolysaccharide core region biosynthetic process"/>
    <property type="evidence" value="ECO:0007669"/>
    <property type="project" value="TreeGrafter"/>
</dbReference>
<accession>B6EQX7</accession>
<dbReference type="KEGG" id="vsa:VSAL_II0353"/>
<evidence type="ECO:0000256" key="1">
    <source>
        <dbReference type="ARBA" id="ARBA00022676"/>
    </source>
</evidence>
<dbReference type="InterPro" id="IPR002201">
    <property type="entry name" value="Glyco_trans_9"/>
</dbReference>
<gene>
    <name evidence="3" type="ordered locus">VSAL_II0353</name>
</gene>
<dbReference type="HOGENOM" id="CLU_1149966_0_0_6"/>
<organism evidence="3 4">
    <name type="scientific">Aliivibrio salmonicida (strain LFI1238)</name>
    <name type="common">Vibrio salmonicida (strain LFI1238)</name>
    <dbReference type="NCBI Taxonomy" id="316275"/>
    <lineage>
        <taxon>Bacteria</taxon>
        <taxon>Pseudomonadati</taxon>
        <taxon>Pseudomonadota</taxon>
        <taxon>Gammaproteobacteria</taxon>
        <taxon>Vibrionales</taxon>
        <taxon>Vibrionaceae</taxon>
        <taxon>Aliivibrio</taxon>
    </lineage>
</organism>
<dbReference type="eggNOG" id="COG0859">
    <property type="taxonomic scope" value="Bacteria"/>
</dbReference>
<sequence>MMMFEVRKNHYDLVILPNSSSGDTINAALVNATNKVSAYDSKREFIFTHPLIIKDGYKHAALGPLSLLKTMGHKIDVVTNSHHLVYTAQEKKSAMAIAQKLIKDDSQFVTMAFFRGARGSKQLSNECWSRILERFDDAMSNTIQWVEILSPDIESPLREEYDVYQSSNLRELGLVLANLSGFICCDTGPLHLADAAGAKCIGLYTHTNIENFGVLGEKSVNITNIDNFNALSICRSLNLAT</sequence>
<keyword evidence="4" id="KW-1185">Reference proteome</keyword>
<dbReference type="RefSeq" id="WP_012551706.1">
    <property type="nucleotide sequence ID" value="NC_011313.1"/>
</dbReference>
<dbReference type="SUPFAM" id="SSF53756">
    <property type="entry name" value="UDP-Glycosyltransferase/glycogen phosphorylase"/>
    <property type="match status" value="1"/>
</dbReference>
<dbReference type="InterPro" id="IPR051199">
    <property type="entry name" value="LPS_LOS_Heptosyltrfase"/>
</dbReference>
<evidence type="ECO:0000256" key="2">
    <source>
        <dbReference type="ARBA" id="ARBA00022679"/>
    </source>
</evidence>
<dbReference type="PANTHER" id="PTHR30160">
    <property type="entry name" value="TETRAACYLDISACCHARIDE 4'-KINASE-RELATED"/>
    <property type="match status" value="1"/>
</dbReference>
<dbReference type="Proteomes" id="UP000001730">
    <property type="component" value="Chromosome 2"/>
</dbReference>
<reference evidence="3 4" key="1">
    <citation type="journal article" date="2008" name="BMC Genomics">
        <title>The genome sequence of the fish pathogen Aliivibrio salmonicida strain LFI1238 shows extensive evidence of gene decay.</title>
        <authorList>
            <person name="Hjerde E."/>
            <person name="Lorentzen M.S."/>
            <person name="Holden M.T."/>
            <person name="Seeger K."/>
            <person name="Paulsen S."/>
            <person name="Bason N."/>
            <person name="Churcher C."/>
            <person name="Harris D."/>
            <person name="Norbertczak H."/>
            <person name="Quail M.A."/>
            <person name="Sanders S."/>
            <person name="Thurston S."/>
            <person name="Parkhill J."/>
            <person name="Willassen N.P."/>
            <person name="Thomson N.R."/>
        </authorList>
    </citation>
    <scope>NUCLEOTIDE SEQUENCE [LARGE SCALE GENOMIC DNA]</scope>
    <source>
        <strain evidence="3 4">LFI1238</strain>
    </source>
</reference>
<dbReference type="Pfam" id="PF01075">
    <property type="entry name" value="Glyco_transf_9"/>
    <property type="match status" value="1"/>
</dbReference>
<proteinExistence type="predicted"/>
<dbReference type="GO" id="GO:0005829">
    <property type="term" value="C:cytosol"/>
    <property type="evidence" value="ECO:0007669"/>
    <property type="project" value="TreeGrafter"/>
</dbReference>
<evidence type="ECO:0000313" key="3">
    <source>
        <dbReference type="EMBL" id="CAQ81107.1"/>
    </source>
</evidence>
<evidence type="ECO:0000313" key="4">
    <source>
        <dbReference type="Proteomes" id="UP000001730"/>
    </source>
</evidence>
<keyword evidence="2" id="KW-0808">Transferase</keyword>
<dbReference type="EMBL" id="FM178380">
    <property type="protein sequence ID" value="CAQ81107.1"/>
    <property type="molecule type" value="Genomic_DNA"/>
</dbReference>
<dbReference type="AlphaFoldDB" id="B6EQX7"/>
<name>B6EQX7_ALISL</name>
<protein>
    <submittedName>
        <fullName evidence="3">Uncharacterized protein</fullName>
    </submittedName>
</protein>
<dbReference type="Gene3D" id="3.40.50.2000">
    <property type="entry name" value="Glycogen Phosphorylase B"/>
    <property type="match status" value="2"/>
</dbReference>
<dbReference type="GO" id="GO:0008713">
    <property type="term" value="F:ADP-heptose-lipopolysaccharide heptosyltransferase activity"/>
    <property type="evidence" value="ECO:0007669"/>
    <property type="project" value="TreeGrafter"/>
</dbReference>